<dbReference type="EMBL" id="PYGE01000005">
    <property type="protein sequence ID" value="PSL04802.1"/>
    <property type="molecule type" value="Genomic_DNA"/>
</dbReference>
<sequence length="457" mass="50909">MGKVAIDPEGADETARLLDELGEAIDTARGDAADLDVVFPMLGTWLHQFTVQSLAEKLRTAAAIVRGDDNLPSNWPSVAADYQLTDHVDTADITEALTGYESLELDELKNLLDLAREAEVPATEYAGALEHYWESRALERAGIDRDEWDPSRGADVQRDIIEKVYTYYGDLYGANNNLIWAGMANMIGPSFAAGFFDLAEFKDLADRVNDNAALHSLLDVNPVTKALSGLLAEAAGIGEDELHFYETTFLQMQQDIFFDLAPVHEAYQSGGYEAVEEMYDAGVIGRDVRDAFRKIDQGERTGDTSLVEDGNRALLWREQRDVIDGHYDQMRSHEPSGELVTRFMTLIGAPSIPGAKGYPEVFDDGNIADFEDRWALIEQDTLPTFLELWRNDRERANEIISSPVGDRIDDNRMKERFPPLEWVLDGPPIDISMPDPPGDIIPDLPGIDDILFPPLPF</sequence>
<dbReference type="RefSeq" id="WP_106536986.1">
    <property type="nucleotide sequence ID" value="NZ_PYGE01000005.1"/>
</dbReference>
<evidence type="ECO:0008006" key="3">
    <source>
        <dbReference type="Google" id="ProtNLM"/>
    </source>
</evidence>
<name>A0A2P8E5R0_9ACTN</name>
<reference evidence="1 2" key="1">
    <citation type="submission" date="2018-03" db="EMBL/GenBank/DDBJ databases">
        <title>Genomic Encyclopedia of Archaeal and Bacterial Type Strains, Phase II (KMG-II): from individual species to whole genera.</title>
        <authorList>
            <person name="Goeker M."/>
        </authorList>
    </citation>
    <scope>NUCLEOTIDE SEQUENCE [LARGE SCALE GENOMIC DNA]</scope>
    <source>
        <strain evidence="1 2">DSM 45211</strain>
    </source>
</reference>
<proteinExistence type="predicted"/>
<evidence type="ECO:0000313" key="2">
    <source>
        <dbReference type="Proteomes" id="UP000243528"/>
    </source>
</evidence>
<evidence type="ECO:0000313" key="1">
    <source>
        <dbReference type="EMBL" id="PSL04802.1"/>
    </source>
</evidence>
<keyword evidence="2" id="KW-1185">Reference proteome</keyword>
<dbReference type="AlphaFoldDB" id="A0A2P8E5R0"/>
<organism evidence="1 2">
    <name type="scientific">Haloactinopolyspora alba</name>
    <dbReference type="NCBI Taxonomy" id="648780"/>
    <lineage>
        <taxon>Bacteria</taxon>
        <taxon>Bacillati</taxon>
        <taxon>Actinomycetota</taxon>
        <taxon>Actinomycetes</taxon>
        <taxon>Jiangellales</taxon>
        <taxon>Jiangellaceae</taxon>
        <taxon>Haloactinopolyspora</taxon>
    </lineage>
</organism>
<protein>
    <recommendedName>
        <fullName evidence="3">WXG100 family type VII secretion target</fullName>
    </recommendedName>
</protein>
<dbReference type="Proteomes" id="UP000243528">
    <property type="component" value="Unassembled WGS sequence"/>
</dbReference>
<accession>A0A2P8E5R0</accession>
<gene>
    <name evidence="1" type="ORF">CLV30_105269</name>
</gene>
<comment type="caution">
    <text evidence="1">The sequence shown here is derived from an EMBL/GenBank/DDBJ whole genome shotgun (WGS) entry which is preliminary data.</text>
</comment>
<dbReference type="OrthoDB" id="4380938at2"/>